<keyword evidence="6" id="KW-1185">Reference proteome</keyword>
<dbReference type="PROSITE" id="PS50069">
    <property type="entry name" value="CULLIN_2"/>
    <property type="match status" value="1"/>
</dbReference>
<evidence type="ECO:0000256" key="3">
    <source>
        <dbReference type="SAM" id="MobiDB-lite"/>
    </source>
</evidence>
<evidence type="ECO:0000259" key="4">
    <source>
        <dbReference type="PROSITE" id="PS50069"/>
    </source>
</evidence>
<organism evidence="5 6">
    <name type="scientific">Diploscapter pachys</name>
    <dbReference type="NCBI Taxonomy" id="2018661"/>
    <lineage>
        <taxon>Eukaryota</taxon>
        <taxon>Metazoa</taxon>
        <taxon>Ecdysozoa</taxon>
        <taxon>Nematoda</taxon>
        <taxon>Chromadorea</taxon>
        <taxon>Rhabditida</taxon>
        <taxon>Rhabditina</taxon>
        <taxon>Rhabditomorpha</taxon>
        <taxon>Rhabditoidea</taxon>
        <taxon>Rhabditidae</taxon>
        <taxon>Diploscapter</taxon>
    </lineage>
</organism>
<evidence type="ECO:0000313" key="5">
    <source>
        <dbReference type="EMBL" id="PAV79366.1"/>
    </source>
</evidence>
<accession>A0A2A2KZD6</accession>
<name>A0A2A2KZD6_9BILA</name>
<dbReference type="SUPFAM" id="SSF75632">
    <property type="entry name" value="Cullin homology domain"/>
    <property type="match status" value="1"/>
</dbReference>
<dbReference type="GO" id="GO:0031625">
    <property type="term" value="F:ubiquitin protein ligase binding"/>
    <property type="evidence" value="ECO:0007669"/>
    <property type="project" value="InterPro"/>
</dbReference>
<comment type="caution">
    <text evidence="5">The sequence shown here is derived from an EMBL/GenBank/DDBJ whole genome shotgun (WGS) entry which is preliminary data.</text>
</comment>
<dbReference type="AlphaFoldDB" id="A0A2A2KZD6"/>
<comment type="similarity">
    <text evidence="1 2">Belongs to the cullin family.</text>
</comment>
<gene>
    <name evidence="5" type="ORF">WR25_20618</name>
</gene>
<dbReference type="InterPro" id="IPR001373">
    <property type="entry name" value="Cullin_N"/>
</dbReference>
<dbReference type="InterPro" id="IPR016158">
    <property type="entry name" value="Cullin_homology"/>
</dbReference>
<dbReference type="Pfam" id="PF00888">
    <property type="entry name" value="Cullin"/>
    <property type="match status" value="1"/>
</dbReference>
<dbReference type="Gene3D" id="1.20.1310.10">
    <property type="entry name" value="Cullin Repeats"/>
    <property type="match status" value="1"/>
</dbReference>
<evidence type="ECO:0000256" key="1">
    <source>
        <dbReference type="PROSITE-ProRule" id="PRU00330"/>
    </source>
</evidence>
<dbReference type="OrthoDB" id="27073at2759"/>
<sequence length="92" mass="10815">MLMFKYIEDKEFFLEIYTDLLGKRLINDKSASIDAERNVISKLQQMCGFEYTRKLNSMLTDIQPSQELSSEFRERNSNTDKYLGLDSSRKST</sequence>
<feature type="domain" description="Cullin family profile" evidence="4">
    <location>
        <begin position="1"/>
        <end position="92"/>
    </location>
</feature>
<dbReference type="InterPro" id="IPR036317">
    <property type="entry name" value="Cullin_homology_sf"/>
</dbReference>
<dbReference type="STRING" id="2018661.A0A2A2KZD6"/>
<proteinExistence type="inferred from homology"/>
<evidence type="ECO:0000313" key="6">
    <source>
        <dbReference type="Proteomes" id="UP000218231"/>
    </source>
</evidence>
<dbReference type="InterPro" id="IPR045093">
    <property type="entry name" value="Cullin"/>
</dbReference>
<protein>
    <recommendedName>
        <fullName evidence="4">Cullin family profile domain-containing protein</fullName>
    </recommendedName>
</protein>
<dbReference type="PANTHER" id="PTHR11932">
    <property type="entry name" value="CULLIN"/>
    <property type="match status" value="1"/>
</dbReference>
<dbReference type="SMART" id="SM00182">
    <property type="entry name" value="CULLIN"/>
    <property type="match status" value="1"/>
</dbReference>
<evidence type="ECO:0000256" key="2">
    <source>
        <dbReference type="RuleBase" id="RU003829"/>
    </source>
</evidence>
<dbReference type="EMBL" id="LIAE01007420">
    <property type="protein sequence ID" value="PAV79366.1"/>
    <property type="molecule type" value="Genomic_DNA"/>
</dbReference>
<reference evidence="5 6" key="1">
    <citation type="journal article" date="2017" name="Curr. Biol.">
        <title>Genome architecture and evolution of a unichromosomal asexual nematode.</title>
        <authorList>
            <person name="Fradin H."/>
            <person name="Zegar C."/>
            <person name="Gutwein M."/>
            <person name="Lucas J."/>
            <person name="Kovtun M."/>
            <person name="Corcoran D."/>
            <person name="Baugh L.R."/>
            <person name="Kiontke K."/>
            <person name="Gunsalus K."/>
            <person name="Fitch D.H."/>
            <person name="Piano F."/>
        </authorList>
    </citation>
    <scope>NUCLEOTIDE SEQUENCE [LARGE SCALE GENOMIC DNA]</scope>
    <source>
        <strain evidence="5">PF1309</strain>
    </source>
</reference>
<feature type="region of interest" description="Disordered" evidence="3">
    <location>
        <begin position="66"/>
        <end position="92"/>
    </location>
</feature>
<dbReference type="GO" id="GO:0006511">
    <property type="term" value="P:ubiquitin-dependent protein catabolic process"/>
    <property type="evidence" value="ECO:0007669"/>
    <property type="project" value="InterPro"/>
</dbReference>
<dbReference type="Proteomes" id="UP000218231">
    <property type="component" value="Unassembled WGS sequence"/>
</dbReference>